<dbReference type="OrthoDB" id="1109907at2759"/>
<comment type="subcellular location">
    <subcellularLocation>
        <location evidence="1">Nucleus</location>
    </subcellularLocation>
</comment>
<proteinExistence type="predicted"/>
<dbReference type="PANTHER" id="PTHR31391">
    <property type="entry name" value="B3 DOMAIN-CONTAINING PROTEIN OS11G0197600-RELATED"/>
    <property type="match status" value="1"/>
</dbReference>
<gene>
    <name evidence="7" type="ORF">Lalb_Chr24g0399131</name>
</gene>
<comment type="caution">
    <text evidence="7">The sequence shown here is derived from an EMBL/GenBank/DDBJ whole genome shotgun (WGS) entry which is preliminary data.</text>
</comment>
<feature type="compositionally biased region" description="Basic residues" evidence="6">
    <location>
        <begin position="655"/>
        <end position="664"/>
    </location>
</feature>
<dbReference type="PANTHER" id="PTHR31391:SF157">
    <property type="entry name" value="B3 DOMAIN-CONTAINING PROTEIN REM16"/>
    <property type="match status" value="1"/>
</dbReference>
<dbReference type="PROSITE" id="PS50863">
    <property type="entry name" value="B3"/>
    <property type="match status" value="2"/>
</dbReference>
<sequence>MDGQSCERCKSWVDDIYWSHFQVIHFAQILPNGYDQHLALPKTFSNNLKEKLPENVGLRGPCGTVWTVGLTTRDGALYFTHGWQQFVKVHSFKENDLLVFKYNGGESLFDVLIFDGESFCEKVDSYFVRKCEHTENGVGSLSKRRDTDDCVNEVNTPSNAGVECTAPDKSVHNNGFVVPAAVPFEAPSSEGTINAGVESASPEQFMHANGDTMPTSVPSQTTDTRVRSIVSAATHVQAKQRGRPPKVSSAHQGVVDTDNRVEEVNTLSNAGLQYAALEKSVHNNSVIVPAPAPFEALSSERTTHKTARKLVSAVTHAQTKQRGKPPKVSNAPQGVVETDNCVEEVNTPSNAGVDCAALEKSVHHNIVVPVSVPFKSPIGERTFDAVVESANPQQFIHANAGVDSAAIEKSVPHNTVVPVTLPFGTPIGERTFDAVVESASPQKFIQANGDIVATADPLQTTDKRFKIRKLVSAVKHVQTKERGSPPKISSSSQGVLDWVTDSEIDSAGQSKEHIELYTSNRRPVTEHEINNARHLAQAACAKKSLLIVMQPEQVYTGFYLSIPSRWLVEHLPQRSQDLVLRVDKTEWHVKYCYDRTHYTGELTLGWRKFALDNNLEEFDACVFQPMGKVYGTWLIDVKIFRVVKDITPPTIPKPPAKRGRKRAIRNIQTE</sequence>
<dbReference type="SUPFAM" id="SSF101936">
    <property type="entry name" value="DNA-binding pseudobarrel domain"/>
    <property type="match status" value="2"/>
</dbReference>
<dbReference type="GO" id="GO:0005634">
    <property type="term" value="C:nucleus"/>
    <property type="evidence" value="ECO:0007669"/>
    <property type="project" value="UniProtKB-SubCell"/>
</dbReference>
<dbReference type="Gene3D" id="2.40.330.10">
    <property type="entry name" value="DNA-binding pseudobarrel domain"/>
    <property type="match status" value="2"/>
</dbReference>
<protein>
    <submittedName>
        <fullName evidence="7">Putative transcription factor B3-Domain family</fullName>
    </submittedName>
</protein>
<organism evidence="7 8">
    <name type="scientific">Lupinus albus</name>
    <name type="common">White lupine</name>
    <name type="synonym">Lupinus termis</name>
    <dbReference type="NCBI Taxonomy" id="3870"/>
    <lineage>
        <taxon>Eukaryota</taxon>
        <taxon>Viridiplantae</taxon>
        <taxon>Streptophyta</taxon>
        <taxon>Embryophyta</taxon>
        <taxon>Tracheophyta</taxon>
        <taxon>Spermatophyta</taxon>
        <taxon>Magnoliopsida</taxon>
        <taxon>eudicotyledons</taxon>
        <taxon>Gunneridae</taxon>
        <taxon>Pentapetalae</taxon>
        <taxon>rosids</taxon>
        <taxon>fabids</taxon>
        <taxon>Fabales</taxon>
        <taxon>Fabaceae</taxon>
        <taxon>Papilionoideae</taxon>
        <taxon>50 kb inversion clade</taxon>
        <taxon>genistoids sensu lato</taxon>
        <taxon>core genistoids</taxon>
        <taxon>Genisteae</taxon>
        <taxon>Lupinus</taxon>
    </lineage>
</organism>
<reference evidence="8" key="1">
    <citation type="journal article" date="2020" name="Nat. Commun.">
        <title>Genome sequence of the cluster root forming white lupin.</title>
        <authorList>
            <person name="Hufnagel B."/>
            <person name="Marques A."/>
            <person name="Soriano A."/>
            <person name="Marques L."/>
            <person name="Divol F."/>
            <person name="Doumas P."/>
            <person name="Sallet E."/>
            <person name="Mancinotti D."/>
            <person name="Carrere S."/>
            <person name="Marande W."/>
            <person name="Arribat S."/>
            <person name="Keller J."/>
            <person name="Huneau C."/>
            <person name="Blein T."/>
            <person name="Aime D."/>
            <person name="Laguerre M."/>
            <person name="Taylor J."/>
            <person name="Schubert V."/>
            <person name="Nelson M."/>
            <person name="Geu-Flores F."/>
            <person name="Crespi M."/>
            <person name="Gallardo-Guerrero K."/>
            <person name="Delaux P.-M."/>
            <person name="Salse J."/>
            <person name="Berges H."/>
            <person name="Guyot R."/>
            <person name="Gouzy J."/>
            <person name="Peret B."/>
        </authorList>
    </citation>
    <scope>NUCLEOTIDE SEQUENCE [LARGE SCALE GENOMIC DNA]</scope>
    <source>
        <strain evidence="8">cv. Amiga</strain>
    </source>
</reference>
<dbReference type="InterPro" id="IPR044837">
    <property type="entry name" value="REM16-like"/>
</dbReference>
<keyword evidence="4" id="KW-0804">Transcription</keyword>
<dbReference type="GO" id="GO:0003677">
    <property type="term" value="F:DNA binding"/>
    <property type="evidence" value="ECO:0007669"/>
    <property type="project" value="UniProtKB-KW"/>
</dbReference>
<evidence type="ECO:0000256" key="6">
    <source>
        <dbReference type="SAM" id="MobiDB-lite"/>
    </source>
</evidence>
<dbReference type="CDD" id="cd10017">
    <property type="entry name" value="B3_DNA"/>
    <property type="match status" value="2"/>
</dbReference>
<dbReference type="AlphaFoldDB" id="A0A6A4NBW0"/>
<dbReference type="InterPro" id="IPR003340">
    <property type="entry name" value="B3_DNA-bd"/>
</dbReference>
<evidence type="ECO:0000256" key="2">
    <source>
        <dbReference type="ARBA" id="ARBA00023015"/>
    </source>
</evidence>
<keyword evidence="2" id="KW-0805">Transcription regulation</keyword>
<evidence type="ECO:0000313" key="8">
    <source>
        <dbReference type="Proteomes" id="UP000447434"/>
    </source>
</evidence>
<dbReference type="EMBL" id="WOCE01000024">
    <property type="protein sequence ID" value="KAE9586181.1"/>
    <property type="molecule type" value="Genomic_DNA"/>
</dbReference>
<evidence type="ECO:0000256" key="4">
    <source>
        <dbReference type="ARBA" id="ARBA00023163"/>
    </source>
</evidence>
<keyword evidence="3" id="KW-0238">DNA-binding</keyword>
<evidence type="ECO:0000256" key="3">
    <source>
        <dbReference type="ARBA" id="ARBA00023125"/>
    </source>
</evidence>
<name>A0A6A4NBW0_LUPAL</name>
<evidence type="ECO:0000256" key="1">
    <source>
        <dbReference type="ARBA" id="ARBA00004123"/>
    </source>
</evidence>
<dbReference type="SMART" id="SM01019">
    <property type="entry name" value="B3"/>
    <property type="match status" value="2"/>
</dbReference>
<evidence type="ECO:0000256" key="5">
    <source>
        <dbReference type="ARBA" id="ARBA00023242"/>
    </source>
</evidence>
<dbReference type="Pfam" id="PF02362">
    <property type="entry name" value="B3"/>
    <property type="match status" value="2"/>
</dbReference>
<accession>A0A6A4NBW0</accession>
<keyword evidence="5" id="KW-0539">Nucleus</keyword>
<keyword evidence="8" id="KW-1185">Reference proteome</keyword>
<evidence type="ECO:0000313" key="7">
    <source>
        <dbReference type="EMBL" id="KAE9586181.1"/>
    </source>
</evidence>
<dbReference type="InterPro" id="IPR015300">
    <property type="entry name" value="DNA-bd_pseudobarrel_sf"/>
</dbReference>
<feature type="region of interest" description="Disordered" evidence="6">
    <location>
        <begin position="651"/>
        <end position="670"/>
    </location>
</feature>
<dbReference type="Proteomes" id="UP000447434">
    <property type="component" value="Chromosome 24"/>
</dbReference>